<sequence length="80" mass="9284">MNPANWKPPRDLTSWFFDLAGNSTSPEAKGARSLAILVTWSLWCERNRRIFNDEVKTPSRIIEEIKDGFVSRLVQNTWAF</sequence>
<protein>
    <submittedName>
        <fullName evidence="1">Retrotransposon protein</fullName>
    </submittedName>
</protein>
<name>A0A3L6PXR5_PANMI</name>
<keyword evidence="2" id="KW-1185">Reference proteome</keyword>
<proteinExistence type="predicted"/>
<comment type="caution">
    <text evidence="1">The sequence shown here is derived from an EMBL/GenBank/DDBJ whole genome shotgun (WGS) entry which is preliminary data.</text>
</comment>
<dbReference type="EMBL" id="PQIB02000015">
    <property type="protein sequence ID" value="RLM66427.1"/>
    <property type="molecule type" value="Genomic_DNA"/>
</dbReference>
<organism evidence="1 2">
    <name type="scientific">Panicum miliaceum</name>
    <name type="common">Proso millet</name>
    <name type="synonym">Broomcorn millet</name>
    <dbReference type="NCBI Taxonomy" id="4540"/>
    <lineage>
        <taxon>Eukaryota</taxon>
        <taxon>Viridiplantae</taxon>
        <taxon>Streptophyta</taxon>
        <taxon>Embryophyta</taxon>
        <taxon>Tracheophyta</taxon>
        <taxon>Spermatophyta</taxon>
        <taxon>Magnoliopsida</taxon>
        <taxon>Liliopsida</taxon>
        <taxon>Poales</taxon>
        <taxon>Poaceae</taxon>
        <taxon>PACMAD clade</taxon>
        <taxon>Panicoideae</taxon>
        <taxon>Panicodae</taxon>
        <taxon>Paniceae</taxon>
        <taxon>Panicinae</taxon>
        <taxon>Panicum</taxon>
        <taxon>Panicum sect. Panicum</taxon>
    </lineage>
</organism>
<dbReference type="OrthoDB" id="691548at2759"/>
<evidence type="ECO:0000313" key="2">
    <source>
        <dbReference type="Proteomes" id="UP000275267"/>
    </source>
</evidence>
<evidence type="ECO:0000313" key="1">
    <source>
        <dbReference type="EMBL" id="RLM66427.1"/>
    </source>
</evidence>
<accession>A0A3L6PXR5</accession>
<dbReference type="Proteomes" id="UP000275267">
    <property type="component" value="Unassembled WGS sequence"/>
</dbReference>
<reference evidence="2" key="1">
    <citation type="journal article" date="2019" name="Nat. Commun.">
        <title>The genome of broomcorn millet.</title>
        <authorList>
            <person name="Zou C."/>
            <person name="Miki D."/>
            <person name="Li D."/>
            <person name="Tang Q."/>
            <person name="Xiao L."/>
            <person name="Rajput S."/>
            <person name="Deng P."/>
            <person name="Jia W."/>
            <person name="Huang R."/>
            <person name="Zhang M."/>
            <person name="Sun Y."/>
            <person name="Hu J."/>
            <person name="Fu X."/>
            <person name="Schnable P.S."/>
            <person name="Li F."/>
            <person name="Zhang H."/>
            <person name="Feng B."/>
            <person name="Zhu X."/>
            <person name="Liu R."/>
            <person name="Schnable J.C."/>
            <person name="Zhu J.-K."/>
            <person name="Zhang H."/>
        </authorList>
    </citation>
    <scope>NUCLEOTIDE SEQUENCE [LARGE SCALE GENOMIC DNA]</scope>
</reference>
<dbReference type="AlphaFoldDB" id="A0A3L6PXR5"/>
<gene>
    <name evidence="1" type="ORF">C2845_PM16G02890</name>
</gene>